<evidence type="ECO:0000313" key="2">
    <source>
        <dbReference type="EMBL" id="CAB4028211.1"/>
    </source>
</evidence>
<evidence type="ECO:0000256" key="1">
    <source>
        <dbReference type="SAM" id="MobiDB-lite"/>
    </source>
</evidence>
<evidence type="ECO:0000313" key="3">
    <source>
        <dbReference type="Proteomes" id="UP001152795"/>
    </source>
</evidence>
<keyword evidence="3" id="KW-1185">Reference proteome</keyword>
<dbReference type="OrthoDB" id="203724at2759"/>
<protein>
    <submittedName>
        <fullName evidence="2">Trafficking particle complex subunit 8-like</fullName>
    </submittedName>
</protein>
<organism evidence="2 3">
    <name type="scientific">Paramuricea clavata</name>
    <name type="common">Red gorgonian</name>
    <name type="synonym">Violescent sea-whip</name>
    <dbReference type="NCBI Taxonomy" id="317549"/>
    <lineage>
        <taxon>Eukaryota</taxon>
        <taxon>Metazoa</taxon>
        <taxon>Cnidaria</taxon>
        <taxon>Anthozoa</taxon>
        <taxon>Octocorallia</taxon>
        <taxon>Malacalcyonacea</taxon>
        <taxon>Plexauridae</taxon>
        <taxon>Paramuricea</taxon>
    </lineage>
</organism>
<sequence>MFLAHIRDPLNLTHPVKGWKLRFVELSAPTPSKEVVHQLLNDVVLRAQGTDRAGALSVEDQMKASTPWFEAFRDCFIHMVRPSDHEFIRHFLGCLFVVSSNNTDPLNAFQSLSSALDSQQPSDSIHSKWFSTNIFKYYLMIHDITDGVQNKAEGIYQSMKSYYGSSICHMLMINSRSAEQYSPNLPDPWSQFIISTSKDTLEMMNDETSTESATEAQEEEEVVVDENFDPLIAVQNSNENSAPVLIGPLSFENDVENKTPNKHLDENNVDGRKPESRGLGGTRQFSGGLLSQAGSNVGQHGACLTLSDHDRIRIFVHELAIRGLIPFIERSMRYLYDQITARKGLHKSFFHATKKWFGGGKPVGQTNSSLVPGIIYDSESPELLWRKLGDLAFLVQNYELAYNCYHTAKRDFNTNHAWLYFAGALEMASISAFMAGGQRPYPAHYMETSISTYVDACRQHQFAARATLFGIEAFKSRRMYSEAAFALLKMTGEESDLLSAILLEQAAHCFLRTRPQRIRKYAFNMILAGHRYSKAAQRKHALRCYKHSLFIYHSKSWRMAEDHINFIIGRQSFNLRQLEDALLAFKELLLGESFQSAEQQASYLREFLFVFQ</sequence>
<reference evidence="2" key="1">
    <citation type="submission" date="2020-04" db="EMBL/GenBank/DDBJ databases">
        <authorList>
            <person name="Alioto T."/>
            <person name="Alioto T."/>
            <person name="Gomez Garrido J."/>
        </authorList>
    </citation>
    <scope>NUCLEOTIDE SEQUENCE</scope>
    <source>
        <strain evidence="2">A484AB</strain>
    </source>
</reference>
<dbReference type="AlphaFoldDB" id="A0A6S7JD19"/>
<gene>
    <name evidence="2" type="ORF">PACLA_8A025257</name>
</gene>
<name>A0A6S7JD19_PARCT</name>
<proteinExistence type="predicted"/>
<accession>A0A6S7JD19</accession>
<dbReference type="Proteomes" id="UP001152795">
    <property type="component" value="Unassembled WGS sequence"/>
</dbReference>
<dbReference type="InterPro" id="IPR024420">
    <property type="entry name" value="TRAPP_III_complex_Trs85"/>
</dbReference>
<feature type="non-terminal residue" evidence="2">
    <location>
        <position position="612"/>
    </location>
</feature>
<dbReference type="Pfam" id="PF12739">
    <property type="entry name" value="TRAPPC-Trs85"/>
    <property type="match status" value="1"/>
</dbReference>
<feature type="region of interest" description="Disordered" evidence="1">
    <location>
        <begin position="256"/>
        <end position="285"/>
    </location>
</feature>
<dbReference type="GO" id="GO:1990072">
    <property type="term" value="C:TRAPPIII protein complex"/>
    <property type="evidence" value="ECO:0007669"/>
    <property type="project" value="TreeGrafter"/>
</dbReference>
<dbReference type="PANTHER" id="PTHR12975">
    <property type="entry name" value="TRANSPORT PROTEIN TRAPP"/>
    <property type="match status" value="1"/>
</dbReference>
<dbReference type="PANTHER" id="PTHR12975:SF6">
    <property type="entry name" value="TRAFFICKING PROTEIN PARTICLE COMPLEX SUBUNIT 8"/>
    <property type="match status" value="1"/>
</dbReference>
<comment type="caution">
    <text evidence="2">The sequence shown here is derived from an EMBL/GenBank/DDBJ whole genome shotgun (WGS) entry which is preliminary data.</text>
</comment>
<feature type="compositionally biased region" description="Basic and acidic residues" evidence="1">
    <location>
        <begin position="256"/>
        <end position="276"/>
    </location>
</feature>
<dbReference type="EMBL" id="CACRXK020015323">
    <property type="protein sequence ID" value="CAB4028211.1"/>
    <property type="molecule type" value="Genomic_DNA"/>
</dbReference>